<organism evidence="6 7">
    <name type="scientific">Paenibacillus wenxiniae</name>
    <dbReference type="NCBI Taxonomy" id="1636843"/>
    <lineage>
        <taxon>Bacteria</taxon>
        <taxon>Bacillati</taxon>
        <taxon>Bacillota</taxon>
        <taxon>Bacilli</taxon>
        <taxon>Bacillales</taxon>
        <taxon>Paenibacillaceae</taxon>
        <taxon>Paenibacillus</taxon>
    </lineage>
</organism>
<dbReference type="PROSITE" id="PS50893">
    <property type="entry name" value="ABC_TRANSPORTER_2"/>
    <property type="match status" value="1"/>
</dbReference>
<feature type="domain" description="ABC transporter" evidence="5">
    <location>
        <begin position="24"/>
        <end position="269"/>
    </location>
</feature>
<dbReference type="InterPro" id="IPR003439">
    <property type="entry name" value="ABC_transporter-like_ATP-bd"/>
</dbReference>
<comment type="caution">
    <text evidence="6">The sequence shown here is derived from an EMBL/GenBank/DDBJ whole genome shotgun (WGS) entry which is preliminary data.</text>
</comment>
<keyword evidence="3" id="KW-0547">Nucleotide-binding</keyword>
<dbReference type="SUPFAM" id="SSF52540">
    <property type="entry name" value="P-loop containing nucleoside triphosphate hydrolases"/>
    <property type="match status" value="1"/>
</dbReference>
<dbReference type="InterPro" id="IPR050319">
    <property type="entry name" value="ABC_transp_ATP-bind"/>
</dbReference>
<keyword evidence="7" id="KW-1185">Reference proteome</keyword>
<evidence type="ECO:0000256" key="4">
    <source>
        <dbReference type="ARBA" id="ARBA00022840"/>
    </source>
</evidence>
<dbReference type="Pfam" id="PF00005">
    <property type="entry name" value="ABC_tran"/>
    <property type="match status" value="1"/>
</dbReference>
<dbReference type="InterPro" id="IPR013563">
    <property type="entry name" value="Oligopep_ABC_C"/>
</dbReference>
<keyword evidence="2" id="KW-0813">Transport</keyword>
<dbReference type="InterPro" id="IPR027417">
    <property type="entry name" value="P-loop_NTPase"/>
</dbReference>
<proteinExistence type="inferred from homology"/>
<dbReference type="PROSITE" id="PS00211">
    <property type="entry name" value="ABC_TRANSPORTER_1"/>
    <property type="match status" value="1"/>
</dbReference>
<dbReference type="InterPro" id="IPR003593">
    <property type="entry name" value="AAA+_ATPase"/>
</dbReference>
<dbReference type="RefSeq" id="WP_347324739.1">
    <property type="nucleotide sequence ID" value="NZ_JBHUEH010000014.1"/>
</dbReference>
<dbReference type="Gene3D" id="3.40.50.300">
    <property type="entry name" value="P-loop containing nucleotide triphosphate hydrolases"/>
    <property type="match status" value="1"/>
</dbReference>
<evidence type="ECO:0000259" key="5">
    <source>
        <dbReference type="PROSITE" id="PS50893"/>
    </source>
</evidence>
<dbReference type="Pfam" id="PF08352">
    <property type="entry name" value="oligo_HPY"/>
    <property type="match status" value="1"/>
</dbReference>
<evidence type="ECO:0000256" key="2">
    <source>
        <dbReference type="ARBA" id="ARBA00022448"/>
    </source>
</evidence>
<dbReference type="EMBL" id="JBHUEH010000014">
    <property type="protein sequence ID" value="MFD1885788.1"/>
    <property type="molecule type" value="Genomic_DNA"/>
</dbReference>
<dbReference type="Proteomes" id="UP001597233">
    <property type="component" value="Unassembled WGS sequence"/>
</dbReference>
<dbReference type="GO" id="GO:0005524">
    <property type="term" value="F:ATP binding"/>
    <property type="evidence" value="ECO:0007669"/>
    <property type="project" value="UniProtKB-KW"/>
</dbReference>
<dbReference type="PANTHER" id="PTHR43776:SF7">
    <property type="entry name" value="D,D-DIPEPTIDE TRANSPORT ATP-BINDING PROTEIN DDPF-RELATED"/>
    <property type="match status" value="1"/>
</dbReference>
<dbReference type="PANTHER" id="PTHR43776">
    <property type="entry name" value="TRANSPORT ATP-BINDING PROTEIN"/>
    <property type="match status" value="1"/>
</dbReference>
<gene>
    <name evidence="6" type="ORF">ACFSC9_09645</name>
</gene>
<dbReference type="InterPro" id="IPR017871">
    <property type="entry name" value="ABC_transporter-like_CS"/>
</dbReference>
<dbReference type="CDD" id="cd03257">
    <property type="entry name" value="ABC_NikE_OppD_transporters"/>
    <property type="match status" value="1"/>
</dbReference>
<name>A0ABW4RJC0_9BACL</name>
<evidence type="ECO:0000256" key="3">
    <source>
        <dbReference type="ARBA" id="ARBA00022741"/>
    </source>
</evidence>
<comment type="similarity">
    <text evidence="1">Belongs to the ABC transporter superfamily.</text>
</comment>
<reference evidence="7" key="1">
    <citation type="journal article" date="2019" name="Int. J. Syst. Evol. Microbiol.">
        <title>The Global Catalogue of Microorganisms (GCM) 10K type strain sequencing project: providing services to taxonomists for standard genome sequencing and annotation.</title>
        <authorList>
            <consortium name="The Broad Institute Genomics Platform"/>
            <consortium name="The Broad Institute Genome Sequencing Center for Infectious Disease"/>
            <person name="Wu L."/>
            <person name="Ma J."/>
        </authorList>
    </citation>
    <scope>NUCLEOTIDE SEQUENCE [LARGE SCALE GENOMIC DNA]</scope>
    <source>
        <strain evidence="7">CCUG 54950</strain>
    </source>
</reference>
<evidence type="ECO:0000313" key="7">
    <source>
        <dbReference type="Proteomes" id="UP001597233"/>
    </source>
</evidence>
<keyword evidence="4 6" id="KW-0067">ATP-binding</keyword>
<evidence type="ECO:0000256" key="1">
    <source>
        <dbReference type="ARBA" id="ARBA00005417"/>
    </source>
</evidence>
<evidence type="ECO:0000313" key="6">
    <source>
        <dbReference type="EMBL" id="MFD1885788.1"/>
    </source>
</evidence>
<sequence>MTVTVQPTDMIQPLETATEPTPLLSVSGLKQSFRSGGQIVQAINGIDLQIRQGETYGLVGESGSGKSTIGRCLIRIYDPDEGKIMLDGREISGPLTREHRRYIASRMQMIFQDPMASLNPKKRVIDIIGQGLDIHRTYRSASERRQRVYEVMDRVGLARSYADRYPHQFSGGQRQRIGIARSLIMNPKLLIADEAISALDVSIQAQIVNLLKQLQQELRMAYLFIAHDLAIVKHISDRIGVLHHGYLVETGTVDDIFQRAVHPYTRSLLSAIPVPDPRIEKNRHSFHYQASAADYGDAVEHRLGEDHRVLATPEQLAQWQQEVNVTQR</sequence>
<protein>
    <submittedName>
        <fullName evidence="6">ATP-binding cassette domain-containing protein</fullName>
    </submittedName>
</protein>
<dbReference type="SMART" id="SM00382">
    <property type="entry name" value="AAA"/>
    <property type="match status" value="1"/>
</dbReference>
<accession>A0ABW4RJC0</accession>